<dbReference type="Proteomes" id="UP000265581">
    <property type="component" value="Unassembled WGS sequence"/>
</dbReference>
<feature type="region of interest" description="Disordered" evidence="1">
    <location>
        <begin position="214"/>
        <end position="235"/>
    </location>
</feature>
<keyword evidence="4" id="KW-1185">Reference proteome</keyword>
<dbReference type="OrthoDB" id="8479889at2"/>
<keyword evidence="2" id="KW-0812">Transmembrane</keyword>
<name>A0A371P3E0_9ACTN</name>
<sequence length="235" mass="25131">MSNPVPAPAKGRLGQMRQAYQITKRSDRNIGLILLLTFLVVGGVFGALGYLLFGHGWIGLTITIVFALLTGILGVLIVFGRRAEKAAYAQVEGQRGAAAGALQMLRRGWEVKPAVSFNKNQDVVHRVVGRPGIVLVGEGNPNAVRGLLASEVKKHARVGGESVPVTGIIVGKDDGQVPLTKLVKHINKLPKKIKPAQMTDLVYKLKALDAMRPAAPMPRGPVPTSMKGNRKAMRG</sequence>
<evidence type="ECO:0000313" key="4">
    <source>
        <dbReference type="Proteomes" id="UP000265581"/>
    </source>
</evidence>
<accession>A0A371P3E0</accession>
<organism evidence="3 4">
    <name type="scientific">Aeromicrobium endophyticum</name>
    <dbReference type="NCBI Taxonomy" id="2292704"/>
    <lineage>
        <taxon>Bacteria</taxon>
        <taxon>Bacillati</taxon>
        <taxon>Actinomycetota</taxon>
        <taxon>Actinomycetes</taxon>
        <taxon>Propionibacteriales</taxon>
        <taxon>Nocardioidaceae</taxon>
        <taxon>Aeromicrobium</taxon>
    </lineage>
</organism>
<dbReference type="Pfam" id="PF13829">
    <property type="entry name" value="DUF4191"/>
    <property type="match status" value="1"/>
</dbReference>
<proteinExistence type="predicted"/>
<reference evidence="3 4" key="1">
    <citation type="submission" date="2018-08" db="EMBL/GenBank/DDBJ databases">
        <title>Aeromicrobium sp. M2KJ-4, whole genome shotgun sequence.</title>
        <authorList>
            <person name="Tuo L."/>
        </authorList>
    </citation>
    <scope>NUCLEOTIDE SEQUENCE [LARGE SCALE GENOMIC DNA]</scope>
    <source>
        <strain evidence="3 4">M2KJ-4</strain>
    </source>
</reference>
<protein>
    <submittedName>
        <fullName evidence="3">DUF4191 domain-containing protein</fullName>
    </submittedName>
</protein>
<feature type="transmembrane region" description="Helical" evidence="2">
    <location>
        <begin position="57"/>
        <end position="79"/>
    </location>
</feature>
<gene>
    <name evidence="3" type="ORF">DX116_15120</name>
</gene>
<keyword evidence="2" id="KW-0472">Membrane</keyword>
<evidence type="ECO:0000313" key="3">
    <source>
        <dbReference type="EMBL" id="REK70464.1"/>
    </source>
</evidence>
<dbReference type="AlphaFoldDB" id="A0A371P3E0"/>
<dbReference type="EMBL" id="QUBR01000002">
    <property type="protein sequence ID" value="REK70464.1"/>
    <property type="molecule type" value="Genomic_DNA"/>
</dbReference>
<evidence type="ECO:0000256" key="2">
    <source>
        <dbReference type="SAM" id="Phobius"/>
    </source>
</evidence>
<comment type="caution">
    <text evidence="3">The sequence shown here is derived from an EMBL/GenBank/DDBJ whole genome shotgun (WGS) entry which is preliminary data.</text>
</comment>
<keyword evidence="2" id="KW-1133">Transmembrane helix</keyword>
<dbReference type="RefSeq" id="WP_119705057.1">
    <property type="nucleotide sequence ID" value="NZ_JBHSOI010000002.1"/>
</dbReference>
<feature type="transmembrane region" description="Helical" evidence="2">
    <location>
        <begin position="30"/>
        <end position="51"/>
    </location>
</feature>
<evidence type="ECO:0000256" key="1">
    <source>
        <dbReference type="SAM" id="MobiDB-lite"/>
    </source>
</evidence>
<dbReference type="InterPro" id="IPR025445">
    <property type="entry name" value="DUF4191"/>
</dbReference>